<dbReference type="EMBL" id="AB853026">
    <property type="protein sequence ID" value="BAO18924.1"/>
    <property type="molecule type" value="Genomic_DNA"/>
</dbReference>
<proteinExistence type="predicted"/>
<name>V5YNT3_9BURK</name>
<reference evidence="1" key="2">
    <citation type="submission" date="2024-06" db="EMBL/GenBank/DDBJ databases">
        <authorList>
            <person name="Sakai Y."/>
            <person name="Fujii T."/>
        </authorList>
    </citation>
    <scope>NUCLEOTIDE SEQUENCE</scope>
    <source>
        <strain evidence="1">M701</strain>
        <plasmid evidence="1">pM7012</plasmid>
    </source>
</reference>
<sequence>MNRKEHLLTVLGEECAEIAFDASNALPYGLDNVEAGQDKTNAQLLGQEVIDLLAVVEMLEEGRIISVPVSRDVIDSRKAEIRRFTSTDLLASLIRSCSLISKNVAKALRFGLDDAEPGQNLTNARRIEYELVLFLALTELLETAGILDLSGARGLIENKKAKVLRFMRYAAQRGTLIDHADLAAEAAFHLRIAGDYR</sequence>
<keyword evidence="1" id="KW-0614">Plasmid</keyword>
<organism evidence="1">
    <name type="scientific">Burkholderia sp. M701</name>
    <dbReference type="NCBI Taxonomy" id="326454"/>
    <lineage>
        <taxon>Bacteria</taxon>
        <taxon>Pseudomonadati</taxon>
        <taxon>Pseudomonadota</taxon>
        <taxon>Betaproteobacteria</taxon>
        <taxon>Burkholderiales</taxon>
        <taxon>Burkholderiaceae</taxon>
        <taxon>Burkholderia</taxon>
    </lineage>
</organism>
<reference evidence="1" key="1">
    <citation type="journal article" date="2014" name="Microbiology">
        <title>A 2,4-dichlorophenoxyacetic acid degradation plasmid pM7012 discloses distribution of an unclassified megaplasmid group across bacterial species.</title>
        <authorList>
            <person name="Sakai Y."/>
            <person name="Ogawa N."/>
            <person name="Shimomura Y."/>
            <person name="Fujii T."/>
        </authorList>
    </citation>
    <scope>NUCLEOTIDE SEQUENCE</scope>
    <source>
        <strain evidence="1">M701</strain>
    </source>
</reference>
<accession>V5YNT3</accession>
<dbReference type="AlphaFoldDB" id="V5YNT3"/>
<protein>
    <submittedName>
        <fullName evidence="1">Uncharacterized protein</fullName>
    </submittedName>
</protein>
<geneLocation type="plasmid" evidence="1">
    <name>pM7012</name>
</geneLocation>
<evidence type="ECO:0000313" key="1">
    <source>
        <dbReference type="EMBL" id="BAO18924.1"/>
    </source>
</evidence>
<dbReference type="RefSeq" id="WP_023842467.1">
    <property type="nucleotide sequence ID" value="NC_022995.1"/>
</dbReference>